<feature type="transmembrane region" description="Helical" evidence="7">
    <location>
        <begin position="227"/>
        <end position="248"/>
    </location>
</feature>
<dbReference type="EMBL" id="JAAIWK010000018">
    <property type="protein sequence ID" value="NEY20613.1"/>
    <property type="molecule type" value="Genomic_DNA"/>
</dbReference>
<feature type="transmembrane region" description="Helical" evidence="7">
    <location>
        <begin position="133"/>
        <end position="154"/>
    </location>
</feature>
<reference evidence="8 9" key="2">
    <citation type="submission" date="2020-03" db="EMBL/GenBank/DDBJ databases">
        <title>Bacillus aquiflavi sp. nov., isolated from yellow water of strong flavor Chinese baijiu in Yibin region of China.</title>
        <authorList>
            <person name="Xie J."/>
        </authorList>
    </citation>
    <scope>NUCLEOTIDE SEQUENCE [LARGE SCALE GENOMIC DNA]</scope>
    <source>
        <strain evidence="8 9">Gsoil 114</strain>
    </source>
</reference>
<comment type="subcellular location">
    <subcellularLocation>
        <location evidence="1">Cell membrane</location>
        <topology evidence="1">Multi-pass membrane protein</topology>
    </subcellularLocation>
</comment>
<evidence type="ECO:0000313" key="9">
    <source>
        <dbReference type="Proteomes" id="UP000476934"/>
    </source>
</evidence>
<comment type="similarity">
    <text evidence="2">Belongs to the UPF0324 family.</text>
</comment>
<gene>
    <name evidence="8" type="ORF">G4D61_11665</name>
</gene>
<reference evidence="8 9" key="1">
    <citation type="submission" date="2020-02" db="EMBL/GenBank/DDBJ databases">
        <authorList>
            <person name="Feng H."/>
        </authorList>
    </citation>
    <scope>NUCLEOTIDE SEQUENCE [LARGE SCALE GENOMIC DNA]</scope>
    <source>
        <strain evidence="8 9">Gsoil 114</strain>
    </source>
</reference>
<evidence type="ECO:0000313" key="8">
    <source>
        <dbReference type="EMBL" id="NEY20613.1"/>
    </source>
</evidence>
<sequence length="346" mass="38255">MKYNSREENVRAYAKISSLLRTYIAGICFTMMIALFGYGLGKVPVFNYVGQMAWAIIIAVVYRQILGYPEKLRAGIQFSSKRLLRMAIILFGLKLNIDVVFHQGLILLIRDVGTVFFSIIITMLLAKWLKADLHLSILLGIGTGVCGAAAIAAVSPILKAKEEDTALGAGIIALVGTIFAIMYTVLRPFLPITSLQYGIWSGISLHEIAHVALAASPGGHDALTISLLAKLGRVFLLIPLSFLLLYWMKRKGKRQHNTKIEFPWFLIGFLAMSFFGSFIVGKYLILPKNIINDISTITTYMLTMAMVGLGLNIHLKDLRTKALRPLLAMVIASLLLSLLSYFSLKL</sequence>
<keyword evidence="4 7" id="KW-0812">Transmembrane</keyword>
<evidence type="ECO:0000256" key="4">
    <source>
        <dbReference type="ARBA" id="ARBA00022692"/>
    </source>
</evidence>
<protein>
    <submittedName>
        <fullName evidence="8">Putative sulfate exporter family transporter</fullName>
    </submittedName>
</protein>
<feature type="transmembrane region" description="Helical" evidence="7">
    <location>
        <begin position="260"/>
        <end position="285"/>
    </location>
</feature>
<evidence type="ECO:0000256" key="6">
    <source>
        <dbReference type="ARBA" id="ARBA00023136"/>
    </source>
</evidence>
<feature type="transmembrane region" description="Helical" evidence="7">
    <location>
        <begin position="326"/>
        <end position="344"/>
    </location>
</feature>
<feature type="transmembrane region" description="Helical" evidence="7">
    <location>
        <begin position="166"/>
        <end position="185"/>
    </location>
</feature>
<organism evidence="8 9">
    <name type="scientific">Heyndrickxia ginsengihumi</name>
    <dbReference type="NCBI Taxonomy" id="363870"/>
    <lineage>
        <taxon>Bacteria</taxon>
        <taxon>Bacillati</taxon>
        <taxon>Bacillota</taxon>
        <taxon>Bacilli</taxon>
        <taxon>Bacillales</taxon>
        <taxon>Bacillaceae</taxon>
        <taxon>Heyndrickxia</taxon>
    </lineage>
</organism>
<evidence type="ECO:0000256" key="5">
    <source>
        <dbReference type="ARBA" id="ARBA00022989"/>
    </source>
</evidence>
<evidence type="ECO:0000256" key="3">
    <source>
        <dbReference type="ARBA" id="ARBA00022475"/>
    </source>
</evidence>
<feature type="transmembrane region" description="Helical" evidence="7">
    <location>
        <begin position="20"/>
        <end position="39"/>
    </location>
</feature>
<keyword evidence="3" id="KW-1003">Cell membrane</keyword>
<evidence type="ECO:0000256" key="1">
    <source>
        <dbReference type="ARBA" id="ARBA00004651"/>
    </source>
</evidence>
<evidence type="ECO:0000256" key="2">
    <source>
        <dbReference type="ARBA" id="ARBA00007977"/>
    </source>
</evidence>
<feature type="transmembrane region" description="Helical" evidence="7">
    <location>
        <begin position="45"/>
        <end position="62"/>
    </location>
</feature>
<proteinExistence type="inferred from homology"/>
<dbReference type="Proteomes" id="UP000476934">
    <property type="component" value="Unassembled WGS sequence"/>
</dbReference>
<feature type="transmembrane region" description="Helical" evidence="7">
    <location>
        <begin position="107"/>
        <end position="126"/>
    </location>
</feature>
<feature type="transmembrane region" description="Helical" evidence="7">
    <location>
        <begin position="297"/>
        <end position="314"/>
    </location>
</feature>
<dbReference type="RefSeq" id="WP_163174032.1">
    <property type="nucleotide sequence ID" value="NZ_JAAIWK010000018.1"/>
</dbReference>
<comment type="caution">
    <text evidence="8">The sequence shown here is derived from an EMBL/GenBank/DDBJ whole genome shotgun (WGS) entry which is preliminary data.</text>
</comment>
<keyword evidence="5 7" id="KW-1133">Transmembrane helix</keyword>
<name>A0A6M0P801_9BACI</name>
<dbReference type="InterPro" id="IPR018383">
    <property type="entry name" value="UPF0324_pro"/>
</dbReference>
<dbReference type="PANTHER" id="PTHR30106:SF2">
    <property type="entry name" value="UPF0324 INNER MEMBRANE PROTEIN YEIH"/>
    <property type="match status" value="1"/>
</dbReference>
<accession>A0A6M0P801</accession>
<dbReference type="GO" id="GO:0005886">
    <property type="term" value="C:plasma membrane"/>
    <property type="evidence" value="ECO:0007669"/>
    <property type="project" value="UniProtKB-SubCell"/>
</dbReference>
<dbReference type="PANTHER" id="PTHR30106">
    <property type="entry name" value="INNER MEMBRANE PROTEIN YEIH-RELATED"/>
    <property type="match status" value="1"/>
</dbReference>
<dbReference type="AlphaFoldDB" id="A0A6M0P801"/>
<dbReference type="Pfam" id="PF03601">
    <property type="entry name" value="Cons_hypoth698"/>
    <property type="match status" value="1"/>
</dbReference>
<keyword evidence="6 7" id="KW-0472">Membrane</keyword>
<keyword evidence="9" id="KW-1185">Reference proteome</keyword>
<evidence type="ECO:0000256" key="7">
    <source>
        <dbReference type="SAM" id="Phobius"/>
    </source>
</evidence>